<accession>A0A1I2KNF0</accession>
<dbReference type="EMBL" id="FOOH01000003">
    <property type="protein sequence ID" value="SFF66747.1"/>
    <property type="molecule type" value="Genomic_DNA"/>
</dbReference>
<gene>
    <name evidence="1" type="ORF">SAMN04488033_103200</name>
</gene>
<evidence type="ECO:0000313" key="2">
    <source>
        <dbReference type="Proteomes" id="UP000199116"/>
    </source>
</evidence>
<keyword evidence="2" id="KW-1185">Reference proteome</keyword>
<name>A0A1I2KNF0_9FLAO</name>
<dbReference type="RefSeq" id="WP_177195654.1">
    <property type="nucleotide sequence ID" value="NZ_FOOH01000003.1"/>
</dbReference>
<proteinExistence type="predicted"/>
<sequence length="57" mass="6897">MKEDLFKDYQERLNMLDEKIRVVALNYARDFYLNKNCSKEEAIERGITKTEIANRRL</sequence>
<evidence type="ECO:0000313" key="1">
    <source>
        <dbReference type="EMBL" id="SFF66747.1"/>
    </source>
</evidence>
<dbReference type="AlphaFoldDB" id="A0A1I2KNF0"/>
<organism evidence="1 2">
    <name type="scientific">Salegentibacter agarivorans</name>
    <dbReference type="NCBI Taxonomy" id="345907"/>
    <lineage>
        <taxon>Bacteria</taxon>
        <taxon>Pseudomonadati</taxon>
        <taxon>Bacteroidota</taxon>
        <taxon>Flavobacteriia</taxon>
        <taxon>Flavobacteriales</taxon>
        <taxon>Flavobacteriaceae</taxon>
        <taxon>Salegentibacter</taxon>
    </lineage>
</organism>
<reference evidence="2" key="1">
    <citation type="submission" date="2016-10" db="EMBL/GenBank/DDBJ databases">
        <authorList>
            <person name="Varghese N."/>
            <person name="Submissions S."/>
        </authorList>
    </citation>
    <scope>NUCLEOTIDE SEQUENCE [LARGE SCALE GENOMIC DNA]</scope>
    <source>
        <strain evidence="2">DSM 23515</strain>
    </source>
</reference>
<dbReference type="Proteomes" id="UP000199116">
    <property type="component" value="Unassembled WGS sequence"/>
</dbReference>
<protein>
    <submittedName>
        <fullName evidence="1">Uncharacterized protein</fullName>
    </submittedName>
</protein>